<gene>
    <name evidence="8" type="ORF">Glove_149g136</name>
</gene>
<proteinExistence type="predicted"/>
<feature type="compositionally biased region" description="Low complexity" evidence="6">
    <location>
        <begin position="504"/>
        <end position="515"/>
    </location>
</feature>
<comment type="caution">
    <text evidence="8">The sequence shown here is derived from an EMBL/GenBank/DDBJ whole genome shotgun (WGS) entry which is preliminary data.</text>
</comment>
<feature type="zinc finger region" description="C3H1-type" evidence="5">
    <location>
        <begin position="368"/>
        <end position="396"/>
    </location>
</feature>
<keyword evidence="3 5" id="KW-0863">Zinc-finger</keyword>
<evidence type="ECO:0000313" key="9">
    <source>
        <dbReference type="Proteomes" id="UP000266861"/>
    </source>
</evidence>
<name>A0A397J2L2_9GLOM</name>
<dbReference type="OrthoDB" id="410307at2759"/>
<evidence type="ECO:0000256" key="6">
    <source>
        <dbReference type="SAM" id="MobiDB-lite"/>
    </source>
</evidence>
<keyword evidence="4 5" id="KW-0862">Zinc</keyword>
<dbReference type="PANTHER" id="PTHR12547:SF18">
    <property type="entry name" value="PROTEIN TIS11"/>
    <property type="match status" value="1"/>
</dbReference>
<feature type="compositionally biased region" description="Basic and acidic residues" evidence="6">
    <location>
        <begin position="350"/>
        <end position="363"/>
    </location>
</feature>
<feature type="compositionally biased region" description="Acidic residues" evidence="6">
    <location>
        <begin position="250"/>
        <end position="259"/>
    </location>
</feature>
<dbReference type="InterPro" id="IPR036855">
    <property type="entry name" value="Znf_CCCH_sf"/>
</dbReference>
<organism evidence="8 9">
    <name type="scientific">Diversispora epigaea</name>
    <dbReference type="NCBI Taxonomy" id="1348612"/>
    <lineage>
        <taxon>Eukaryota</taxon>
        <taxon>Fungi</taxon>
        <taxon>Fungi incertae sedis</taxon>
        <taxon>Mucoromycota</taxon>
        <taxon>Glomeromycotina</taxon>
        <taxon>Glomeromycetes</taxon>
        <taxon>Diversisporales</taxon>
        <taxon>Diversisporaceae</taxon>
        <taxon>Diversispora</taxon>
    </lineage>
</organism>
<feature type="compositionally biased region" description="Polar residues" evidence="6">
    <location>
        <begin position="312"/>
        <end position="338"/>
    </location>
</feature>
<evidence type="ECO:0000256" key="1">
    <source>
        <dbReference type="ARBA" id="ARBA00022723"/>
    </source>
</evidence>
<dbReference type="Pfam" id="PF00642">
    <property type="entry name" value="zf-CCCH"/>
    <property type="match status" value="2"/>
</dbReference>
<evidence type="ECO:0000256" key="5">
    <source>
        <dbReference type="PROSITE-ProRule" id="PRU00723"/>
    </source>
</evidence>
<keyword evidence="1 5" id="KW-0479">Metal-binding</keyword>
<dbReference type="InterPro" id="IPR045877">
    <property type="entry name" value="ZFP36-like"/>
</dbReference>
<feature type="compositionally biased region" description="Low complexity" evidence="6">
    <location>
        <begin position="288"/>
        <end position="310"/>
    </location>
</feature>
<dbReference type="Proteomes" id="UP000266861">
    <property type="component" value="Unassembled WGS sequence"/>
</dbReference>
<evidence type="ECO:0000256" key="4">
    <source>
        <dbReference type="ARBA" id="ARBA00022833"/>
    </source>
</evidence>
<dbReference type="GO" id="GO:0003729">
    <property type="term" value="F:mRNA binding"/>
    <property type="evidence" value="ECO:0007669"/>
    <property type="project" value="InterPro"/>
</dbReference>
<keyword evidence="2" id="KW-0677">Repeat</keyword>
<feature type="region of interest" description="Disordered" evidence="6">
    <location>
        <begin position="174"/>
        <end position="363"/>
    </location>
</feature>
<feature type="region of interest" description="Disordered" evidence="6">
    <location>
        <begin position="108"/>
        <end position="138"/>
    </location>
</feature>
<dbReference type="PANTHER" id="PTHR12547">
    <property type="entry name" value="CCCH ZINC FINGER/TIS11-RELATED"/>
    <property type="match status" value="1"/>
</dbReference>
<evidence type="ECO:0000256" key="3">
    <source>
        <dbReference type="ARBA" id="ARBA00022771"/>
    </source>
</evidence>
<dbReference type="EMBL" id="PQFF01000140">
    <property type="protein sequence ID" value="RHZ79333.1"/>
    <property type="molecule type" value="Genomic_DNA"/>
</dbReference>
<evidence type="ECO:0000313" key="8">
    <source>
        <dbReference type="EMBL" id="RHZ79333.1"/>
    </source>
</evidence>
<feature type="zinc finger region" description="C3H1-type" evidence="5">
    <location>
        <begin position="406"/>
        <end position="434"/>
    </location>
</feature>
<feature type="compositionally biased region" description="Polar residues" evidence="6">
    <location>
        <begin position="277"/>
        <end position="287"/>
    </location>
</feature>
<dbReference type="GO" id="GO:0008270">
    <property type="term" value="F:zinc ion binding"/>
    <property type="evidence" value="ECO:0007669"/>
    <property type="project" value="UniProtKB-KW"/>
</dbReference>
<reference evidence="8 9" key="1">
    <citation type="submission" date="2018-08" db="EMBL/GenBank/DDBJ databases">
        <title>Genome and evolution of the arbuscular mycorrhizal fungus Diversispora epigaea (formerly Glomus versiforme) and its bacterial endosymbionts.</title>
        <authorList>
            <person name="Sun X."/>
            <person name="Fei Z."/>
            <person name="Harrison M."/>
        </authorList>
    </citation>
    <scope>NUCLEOTIDE SEQUENCE [LARGE SCALE GENOMIC DNA]</scope>
    <source>
        <strain evidence="8 9">IT104</strain>
    </source>
</reference>
<dbReference type="AlphaFoldDB" id="A0A397J2L2"/>
<protein>
    <recommendedName>
        <fullName evidence="7">C3H1-type domain-containing protein</fullName>
    </recommendedName>
</protein>
<dbReference type="SUPFAM" id="SSF90229">
    <property type="entry name" value="CCCH zinc finger"/>
    <property type="match status" value="2"/>
</dbReference>
<accession>A0A397J2L2</accession>
<dbReference type="SMART" id="SM00356">
    <property type="entry name" value="ZnF_C3H1"/>
    <property type="match status" value="2"/>
</dbReference>
<feature type="region of interest" description="Disordered" evidence="6">
    <location>
        <begin position="473"/>
        <end position="519"/>
    </location>
</feature>
<dbReference type="FunFam" id="4.10.1000.10:FF:000001">
    <property type="entry name" value="zinc finger CCCH domain-containing protein 15-like"/>
    <property type="match status" value="1"/>
</dbReference>
<dbReference type="InterPro" id="IPR000571">
    <property type="entry name" value="Znf_CCCH"/>
</dbReference>
<feature type="compositionally biased region" description="Low complexity" evidence="6">
    <location>
        <begin position="215"/>
        <end position="224"/>
    </location>
</feature>
<sequence length="539" mass="58732">MSSTNDTRKLQKTCSALFSPLYATMSPMSSSSKRFGFPDYMKLVNSPSTTSTSNYGSSSSSINNSLYYDHLVNGDANFDCPKKLNNDEKKHTLYSMAMAQPQPINIPQQCPSLEDLATPTSETSSSSAETSRCPTPTNTTWNLDSLPYVINKAVPTPFSSPNSVIVPSSCSNDYDPILPSQRDAVSNNRSIPKPIQPPPKNRSEDDNIALSFSNPFTPSFTPSNQSPPPPPSLFTSNVDSHPTSLNTQSTDDDDDDLQSTDDLNSNSYNDDDHSMNINSSDGATNVQIVNDSDTTISSSSSSSSLLSKKNVNAKSVQPNDSQPLITNLTQGTQVALTQSSSSSSSSSQKARRDGNEADNEKEQKKAALYKTEMCRNWEERGSCRYGSKCQYAHSPVELREVAHHPKYKTEICKTFWQNGTCPYGKRCCFIHNDTNGVLLRKSAEVSKVPNKSSRLGSSELRAFTDAYFSRQQQQPLGKGKSSQNVPESAESKVVTTVRPDKAAGTTTTNTNTNGGLSSNTVAPLVAQARKRLACFRRLV</sequence>
<evidence type="ECO:0000256" key="2">
    <source>
        <dbReference type="ARBA" id="ARBA00022737"/>
    </source>
</evidence>
<dbReference type="PROSITE" id="PS50103">
    <property type="entry name" value="ZF_C3H1"/>
    <property type="match status" value="2"/>
</dbReference>
<feature type="domain" description="C3H1-type" evidence="7">
    <location>
        <begin position="368"/>
        <end position="396"/>
    </location>
</feature>
<dbReference type="STRING" id="1348612.A0A397J2L2"/>
<feature type="domain" description="C3H1-type" evidence="7">
    <location>
        <begin position="406"/>
        <end position="434"/>
    </location>
</feature>
<feature type="compositionally biased region" description="Low complexity" evidence="6">
    <location>
        <begin position="108"/>
        <end position="131"/>
    </location>
</feature>
<evidence type="ECO:0000259" key="7">
    <source>
        <dbReference type="PROSITE" id="PS50103"/>
    </source>
</evidence>
<dbReference type="Gene3D" id="4.10.1000.10">
    <property type="entry name" value="Zinc finger, CCCH-type"/>
    <property type="match status" value="2"/>
</dbReference>
<keyword evidence="9" id="KW-1185">Reference proteome</keyword>
<feature type="compositionally biased region" description="Polar residues" evidence="6">
    <location>
        <begin position="473"/>
        <end position="486"/>
    </location>
</feature>